<name>A0ABY7M2X6_9CHLR</name>
<accession>A0ABY7M2X6</accession>
<proteinExistence type="predicted"/>
<dbReference type="EMBL" id="CP115149">
    <property type="protein sequence ID" value="WBL35003.1"/>
    <property type="molecule type" value="Genomic_DNA"/>
</dbReference>
<evidence type="ECO:0000313" key="2">
    <source>
        <dbReference type="Proteomes" id="UP001212803"/>
    </source>
</evidence>
<gene>
    <name evidence="1" type="ORF">O0235_09405</name>
</gene>
<organism evidence="1 2">
    <name type="scientific">Tepidiforma flava</name>
    <dbReference type="NCBI Taxonomy" id="3004094"/>
    <lineage>
        <taxon>Bacteria</taxon>
        <taxon>Bacillati</taxon>
        <taxon>Chloroflexota</taxon>
        <taxon>Tepidiformia</taxon>
        <taxon>Tepidiformales</taxon>
        <taxon>Tepidiformaceae</taxon>
        <taxon>Tepidiforma</taxon>
    </lineage>
</organism>
<reference evidence="1 2" key="1">
    <citation type="journal article" date="2023" name="ISME J.">
        <title>Thermophilic Dehalococcoidia with unusual traits shed light on an unexpected past.</title>
        <authorList>
            <person name="Palmer M."/>
            <person name="Covington J.K."/>
            <person name="Zhou E.M."/>
            <person name="Thomas S.C."/>
            <person name="Habib N."/>
            <person name="Seymour C.O."/>
            <person name="Lai D."/>
            <person name="Johnston J."/>
            <person name="Hashimi A."/>
            <person name="Jiao J.Y."/>
            <person name="Muok A.R."/>
            <person name="Liu L."/>
            <person name="Xian W.D."/>
            <person name="Zhi X.Y."/>
            <person name="Li M.M."/>
            <person name="Silva L.P."/>
            <person name="Bowen B.P."/>
            <person name="Louie K."/>
            <person name="Briegel A."/>
            <person name="Pett-Ridge J."/>
            <person name="Weber P.K."/>
            <person name="Tocheva E.I."/>
            <person name="Woyke T."/>
            <person name="Northen T.R."/>
            <person name="Mayali X."/>
            <person name="Li W.J."/>
            <person name="Hedlund B.P."/>
        </authorList>
    </citation>
    <scope>NUCLEOTIDE SEQUENCE [LARGE SCALE GENOMIC DNA]</scope>
    <source>
        <strain evidence="1 2">YIM 72310</strain>
    </source>
</reference>
<dbReference type="Proteomes" id="UP001212803">
    <property type="component" value="Chromosome"/>
</dbReference>
<protein>
    <submittedName>
        <fullName evidence="1">Uncharacterized protein</fullName>
    </submittedName>
</protein>
<keyword evidence="2" id="KW-1185">Reference proteome</keyword>
<evidence type="ECO:0000313" key="1">
    <source>
        <dbReference type="EMBL" id="WBL35003.1"/>
    </source>
</evidence>
<sequence length="156" mass="16103">MAGEDGGPAIADAHGVQHETGVGFLDLAEFEGPGGEALAEVGEPVHTEVLGMRGEVIEGVEGEANGSEQIQTIGFAGLDAADGLEHLLADGFDAGAVIGGDEGPLLFAREADERSEELLFVAQDGERLAQEGGTHPRSPAMPFARRRAAMSRALEV</sequence>